<comment type="caution">
    <text evidence="7">The sequence shown here is derived from an EMBL/GenBank/DDBJ whole genome shotgun (WGS) entry which is preliminary data.</text>
</comment>
<protein>
    <submittedName>
        <fullName evidence="7">Polyprenyl synthetase</fullName>
    </submittedName>
</protein>
<dbReference type="SFLD" id="SFLDS00005">
    <property type="entry name" value="Isoprenoid_Synthase_Type_I"/>
    <property type="match status" value="1"/>
</dbReference>
<dbReference type="GO" id="GO:0046872">
    <property type="term" value="F:metal ion binding"/>
    <property type="evidence" value="ECO:0007669"/>
    <property type="project" value="UniProtKB-KW"/>
</dbReference>
<dbReference type="PANTHER" id="PTHR12001">
    <property type="entry name" value="GERANYLGERANYL PYROPHOSPHATE SYNTHASE"/>
    <property type="match status" value="1"/>
</dbReference>
<dbReference type="PROSITE" id="PS00444">
    <property type="entry name" value="POLYPRENYL_SYNTHASE_2"/>
    <property type="match status" value="1"/>
</dbReference>
<keyword evidence="5" id="KW-0460">Magnesium</keyword>
<dbReference type="EMBL" id="QFOI01000381">
    <property type="protein sequence ID" value="PZP43278.1"/>
    <property type="molecule type" value="Genomic_DNA"/>
</dbReference>
<dbReference type="GO" id="GO:0004659">
    <property type="term" value="F:prenyltransferase activity"/>
    <property type="evidence" value="ECO:0007669"/>
    <property type="project" value="InterPro"/>
</dbReference>
<name>A0A2W5EJD8_9SPHI</name>
<dbReference type="AlphaFoldDB" id="A0A2W5EJD8"/>
<dbReference type="InterPro" id="IPR000092">
    <property type="entry name" value="Polyprenyl_synt"/>
</dbReference>
<evidence type="ECO:0000313" key="7">
    <source>
        <dbReference type="EMBL" id="PZP43278.1"/>
    </source>
</evidence>
<gene>
    <name evidence="7" type="ORF">DI598_15960</name>
</gene>
<dbReference type="Gene3D" id="1.10.600.10">
    <property type="entry name" value="Farnesyl Diphosphate Synthase"/>
    <property type="match status" value="1"/>
</dbReference>
<evidence type="ECO:0000256" key="1">
    <source>
        <dbReference type="ARBA" id="ARBA00001946"/>
    </source>
</evidence>
<keyword evidence="3 6" id="KW-0808">Transferase</keyword>
<comment type="similarity">
    <text evidence="2 6">Belongs to the FPP/GGPP synthase family.</text>
</comment>
<dbReference type="PROSITE" id="PS00723">
    <property type="entry name" value="POLYPRENYL_SYNTHASE_1"/>
    <property type="match status" value="1"/>
</dbReference>
<dbReference type="Proteomes" id="UP000249645">
    <property type="component" value="Unassembled WGS sequence"/>
</dbReference>
<comment type="cofactor">
    <cofactor evidence="1">
        <name>Mg(2+)</name>
        <dbReference type="ChEBI" id="CHEBI:18420"/>
    </cofactor>
</comment>
<reference evidence="7 8" key="1">
    <citation type="submission" date="2017-11" db="EMBL/GenBank/DDBJ databases">
        <title>Infants hospitalized years apart are colonized by the same room-sourced microbial strains.</title>
        <authorList>
            <person name="Brooks B."/>
            <person name="Olm M.R."/>
            <person name="Firek B.A."/>
            <person name="Baker R."/>
            <person name="Thomas B.C."/>
            <person name="Morowitz M.J."/>
            <person name="Banfield J.F."/>
        </authorList>
    </citation>
    <scope>NUCLEOTIDE SEQUENCE [LARGE SCALE GENOMIC DNA]</scope>
    <source>
        <strain evidence="7">S2_009_000_R2_76</strain>
    </source>
</reference>
<dbReference type="SUPFAM" id="SSF48576">
    <property type="entry name" value="Terpenoid synthases"/>
    <property type="match status" value="1"/>
</dbReference>
<evidence type="ECO:0000313" key="8">
    <source>
        <dbReference type="Proteomes" id="UP000249645"/>
    </source>
</evidence>
<evidence type="ECO:0000256" key="5">
    <source>
        <dbReference type="ARBA" id="ARBA00022842"/>
    </source>
</evidence>
<organism evidence="7 8">
    <name type="scientific">Pseudopedobacter saltans</name>
    <dbReference type="NCBI Taxonomy" id="151895"/>
    <lineage>
        <taxon>Bacteria</taxon>
        <taxon>Pseudomonadati</taxon>
        <taxon>Bacteroidota</taxon>
        <taxon>Sphingobacteriia</taxon>
        <taxon>Sphingobacteriales</taxon>
        <taxon>Sphingobacteriaceae</taxon>
        <taxon>Pseudopedobacter</taxon>
    </lineage>
</organism>
<evidence type="ECO:0000256" key="3">
    <source>
        <dbReference type="ARBA" id="ARBA00022679"/>
    </source>
</evidence>
<dbReference type="InterPro" id="IPR033749">
    <property type="entry name" value="Polyprenyl_synt_CS"/>
</dbReference>
<evidence type="ECO:0000256" key="6">
    <source>
        <dbReference type="RuleBase" id="RU004466"/>
    </source>
</evidence>
<dbReference type="CDD" id="cd00685">
    <property type="entry name" value="Trans_IPPS_HT"/>
    <property type="match status" value="1"/>
</dbReference>
<accession>A0A2W5EJD8</accession>
<proteinExistence type="inferred from homology"/>
<dbReference type="SFLD" id="SFLDG01017">
    <property type="entry name" value="Polyprenyl_Transferase_Like"/>
    <property type="match status" value="1"/>
</dbReference>
<dbReference type="PANTHER" id="PTHR12001:SF85">
    <property type="entry name" value="SHORT CHAIN ISOPRENYL DIPHOSPHATE SYNTHASE"/>
    <property type="match status" value="1"/>
</dbReference>
<evidence type="ECO:0000256" key="4">
    <source>
        <dbReference type="ARBA" id="ARBA00022723"/>
    </source>
</evidence>
<dbReference type="GO" id="GO:0008299">
    <property type="term" value="P:isoprenoid biosynthetic process"/>
    <property type="evidence" value="ECO:0007669"/>
    <property type="project" value="InterPro"/>
</dbReference>
<keyword evidence="4" id="KW-0479">Metal-binding</keyword>
<sequence length="321" mass="36471">MHSFNELLDQFSDFFSTQKFPGQPAALYDPCEYFLGIGGKRIRPVCCLMGNELFGELHPDVWNVAMAIELFHNFTLIHDDIMDRSDLRRGKVTVHKKYGEETAVLSGDVMLIIAYTYLNKIDSSLLHQTMTLFNKTATEVCEGQQFDMDFEKRTDVQLSEYIEMITLKTSVLLAASLSMGAFLAGASIENCDKIYEFGKNLGIGFQVQDDFLDVYGNPDKFGKVVGGDIRRNKKTFLMLYALEHANEQQKNKLNELFSTDSDAKVAQVMDIFEEVGVKQWAIDLKQQYSDKALQALDGIDVEESRKQPLKDLTFQLLSRDV</sequence>
<dbReference type="InterPro" id="IPR008949">
    <property type="entry name" value="Isoprenoid_synthase_dom_sf"/>
</dbReference>
<dbReference type="Pfam" id="PF00348">
    <property type="entry name" value="polyprenyl_synt"/>
    <property type="match status" value="1"/>
</dbReference>
<evidence type="ECO:0000256" key="2">
    <source>
        <dbReference type="ARBA" id="ARBA00006706"/>
    </source>
</evidence>